<keyword evidence="1" id="KW-1133">Transmembrane helix</keyword>
<evidence type="ECO:0008006" key="4">
    <source>
        <dbReference type="Google" id="ProtNLM"/>
    </source>
</evidence>
<reference evidence="2 3" key="1">
    <citation type="submission" date="2021-01" db="EMBL/GenBank/DDBJ databases">
        <title>Whole genome shotgun sequence of Verrucosispora lutea NBRC 106530.</title>
        <authorList>
            <person name="Komaki H."/>
            <person name="Tamura T."/>
        </authorList>
    </citation>
    <scope>NUCLEOTIDE SEQUENCE [LARGE SCALE GENOMIC DNA]</scope>
    <source>
        <strain evidence="2 3">NBRC 106530</strain>
    </source>
</reference>
<feature type="transmembrane region" description="Helical" evidence="1">
    <location>
        <begin position="454"/>
        <end position="487"/>
    </location>
</feature>
<gene>
    <name evidence="2" type="ORF">Vlu01_12500</name>
</gene>
<protein>
    <recommendedName>
        <fullName evidence="4">DUF3592 domain-containing protein</fullName>
    </recommendedName>
</protein>
<name>A0ABQ4IRS3_9ACTN</name>
<feature type="transmembrane region" description="Helical" evidence="1">
    <location>
        <begin position="198"/>
        <end position="217"/>
    </location>
</feature>
<evidence type="ECO:0000313" key="3">
    <source>
        <dbReference type="Proteomes" id="UP000643165"/>
    </source>
</evidence>
<sequence length="503" mass="56121">MRRIRELEFHDWLLLPLVAVCIGCAIWLSTTAIDSFRAEHGGLAGEMTVEDCVYADTDDGPEWTCSGPFVSADGAVHIDVVTIHDRFREPLEDGTTVAGTVSSPSADTLYTDEQLWMWLAGGSVVFFGIALYHLLPIVRGRAEEVAPPPAVDPEQAAVAERIRGFLEEWDHVFQPPAPVRVAAAVDEPKRTNLAIWKVMAGWLLLGLTIAGMVWHLALWERQQDALLTGSALGTVTATRLGADDRIEVTFSDGTGVDWWVRWTPRDADSYPEGGQVPLRYDPTRPDEAVPEYREFFEIEPRGRSVLVQLVLLPGIVLAWAWTWRLGRWALGALRRGRPAEAHVTVAELHWGTEPTSFWLKIRSDGRTWYQRIVWDRRLVRWLDRNPWHGGRAPLRVELRRCPGLRRMYLVDAAGVGRLWPASTARSRPPRNYELSPVRLSSLGFSEPAVRHLKILLALAVLAGGGWLLAGFAGAAYLLALIGGYQLWGGGAPWRGFYAVRPGR</sequence>
<organism evidence="2 3">
    <name type="scientific">Micromonospora lutea</name>
    <dbReference type="NCBI Taxonomy" id="419825"/>
    <lineage>
        <taxon>Bacteria</taxon>
        <taxon>Bacillati</taxon>
        <taxon>Actinomycetota</taxon>
        <taxon>Actinomycetes</taxon>
        <taxon>Micromonosporales</taxon>
        <taxon>Micromonosporaceae</taxon>
        <taxon>Micromonospora</taxon>
    </lineage>
</organism>
<keyword evidence="1" id="KW-0812">Transmembrane</keyword>
<feature type="transmembrane region" description="Helical" evidence="1">
    <location>
        <begin position="115"/>
        <end position="135"/>
    </location>
</feature>
<keyword evidence="1" id="KW-0472">Membrane</keyword>
<dbReference type="Proteomes" id="UP000643165">
    <property type="component" value="Unassembled WGS sequence"/>
</dbReference>
<comment type="caution">
    <text evidence="2">The sequence shown here is derived from an EMBL/GenBank/DDBJ whole genome shotgun (WGS) entry which is preliminary data.</text>
</comment>
<evidence type="ECO:0000256" key="1">
    <source>
        <dbReference type="SAM" id="Phobius"/>
    </source>
</evidence>
<feature type="transmembrane region" description="Helical" evidence="1">
    <location>
        <begin position="12"/>
        <end position="33"/>
    </location>
</feature>
<dbReference type="EMBL" id="BOPB01000005">
    <property type="protein sequence ID" value="GIJ20626.1"/>
    <property type="molecule type" value="Genomic_DNA"/>
</dbReference>
<proteinExistence type="predicted"/>
<evidence type="ECO:0000313" key="2">
    <source>
        <dbReference type="EMBL" id="GIJ20626.1"/>
    </source>
</evidence>
<feature type="transmembrane region" description="Helical" evidence="1">
    <location>
        <begin position="305"/>
        <end position="325"/>
    </location>
</feature>
<accession>A0ABQ4IRS3</accession>
<keyword evidence="3" id="KW-1185">Reference proteome</keyword>